<evidence type="ECO:0000256" key="16">
    <source>
        <dbReference type="SAM" id="Phobius"/>
    </source>
</evidence>
<dbReference type="SUPFAM" id="SSF103473">
    <property type="entry name" value="MFS general substrate transporter"/>
    <property type="match status" value="1"/>
</dbReference>
<dbReference type="PRINTS" id="PR00171">
    <property type="entry name" value="SUGRTRNSPORT"/>
</dbReference>
<comment type="catalytic activity">
    <reaction evidence="10">
        <text>D-xylose(out) = D-xylose(in)</text>
        <dbReference type="Rhea" id="RHEA:78427"/>
        <dbReference type="ChEBI" id="CHEBI:53455"/>
    </reaction>
    <physiologicalReaction direction="left-to-right" evidence="10">
        <dbReference type="Rhea" id="RHEA:78428"/>
    </physiologicalReaction>
</comment>
<dbReference type="NCBIfam" id="TIGR00879">
    <property type="entry name" value="SP"/>
    <property type="match status" value="1"/>
</dbReference>
<keyword evidence="4 15" id="KW-0813">Transport</keyword>
<dbReference type="GeneID" id="7202929"/>
<dbReference type="KEGG" id="pti:PHATRDRAFT_47769"/>
<comment type="catalytic activity">
    <reaction evidence="8">
        <text>D-galactose(in) = D-galactose(out)</text>
        <dbReference type="Rhea" id="RHEA:34915"/>
        <dbReference type="ChEBI" id="CHEBI:4139"/>
    </reaction>
    <physiologicalReaction direction="right-to-left" evidence="8">
        <dbReference type="Rhea" id="RHEA:34917"/>
    </physiologicalReaction>
</comment>
<comment type="catalytic activity">
    <reaction evidence="13">
        <text>D-fructose(out) = D-fructose(in)</text>
        <dbReference type="Rhea" id="RHEA:60372"/>
        <dbReference type="ChEBI" id="CHEBI:37721"/>
    </reaction>
    <physiologicalReaction direction="left-to-right" evidence="13">
        <dbReference type="Rhea" id="RHEA:60373"/>
    </physiologicalReaction>
</comment>
<evidence type="ECO:0000313" key="18">
    <source>
        <dbReference type="EMBL" id="EEC46674.1"/>
    </source>
</evidence>
<evidence type="ECO:0000256" key="3">
    <source>
        <dbReference type="ARBA" id="ARBA00011738"/>
    </source>
</evidence>
<proteinExistence type="inferred from homology"/>
<dbReference type="InterPro" id="IPR003663">
    <property type="entry name" value="Sugar/inositol_transpt"/>
</dbReference>
<dbReference type="PANTHER" id="PTHR48020">
    <property type="entry name" value="PROTON MYO-INOSITOL COTRANSPORTER"/>
    <property type="match status" value="1"/>
</dbReference>
<dbReference type="EMBL" id="CM000616">
    <property type="protein sequence ID" value="EEC46674.1"/>
    <property type="molecule type" value="Genomic_DNA"/>
</dbReference>
<evidence type="ECO:0000256" key="1">
    <source>
        <dbReference type="ARBA" id="ARBA00004141"/>
    </source>
</evidence>
<dbReference type="GO" id="GO:0016020">
    <property type="term" value="C:membrane"/>
    <property type="evidence" value="ECO:0007669"/>
    <property type="project" value="UniProtKB-SubCell"/>
</dbReference>
<feature type="transmembrane region" description="Helical" evidence="16">
    <location>
        <begin position="425"/>
        <end position="447"/>
    </location>
</feature>
<feature type="transmembrane region" description="Helical" evidence="16">
    <location>
        <begin position="397"/>
        <end position="419"/>
    </location>
</feature>
<accession>B7G4U4</accession>
<comment type="subcellular location">
    <subcellularLocation>
        <location evidence="1">Membrane</location>
        <topology evidence="1">Multi-pass membrane protein</topology>
    </subcellularLocation>
</comment>
<evidence type="ECO:0000256" key="9">
    <source>
        <dbReference type="ARBA" id="ARBA00044648"/>
    </source>
</evidence>
<feature type="domain" description="Major facilitator superfamily (MFS) profile" evidence="17">
    <location>
        <begin position="21"/>
        <end position="451"/>
    </location>
</feature>
<feature type="transmembrane region" description="Helical" evidence="16">
    <location>
        <begin position="359"/>
        <end position="385"/>
    </location>
</feature>
<dbReference type="RefSeq" id="XP_002182134.1">
    <property type="nucleotide sequence ID" value="XM_002182098.1"/>
</dbReference>
<comment type="subunit">
    <text evidence="3">Homodimer.</text>
</comment>
<gene>
    <name evidence="18" type="ORF">PHATRDRAFT_47769</name>
</gene>
<dbReference type="HOGENOM" id="CLU_001265_30_5_1"/>
<feature type="transmembrane region" description="Helical" evidence="16">
    <location>
        <begin position="300"/>
        <end position="320"/>
    </location>
</feature>
<keyword evidence="5 16" id="KW-0812">Transmembrane</keyword>
<evidence type="ECO:0000256" key="13">
    <source>
        <dbReference type="ARBA" id="ARBA00044710"/>
    </source>
</evidence>
<dbReference type="GO" id="GO:0022857">
    <property type="term" value="F:transmembrane transporter activity"/>
    <property type="evidence" value="ECO:0007669"/>
    <property type="project" value="InterPro"/>
</dbReference>
<dbReference type="AlphaFoldDB" id="B7G4U4"/>
<dbReference type="OrthoDB" id="6339427at2759"/>
<protein>
    <recommendedName>
        <fullName evidence="14">Hexose transporter 1</fullName>
    </recommendedName>
</protein>
<reference evidence="18 19" key="1">
    <citation type="journal article" date="2008" name="Nature">
        <title>The Phaeodactylum genome reveals the evolutionary history of diatom genomes.</title>
        <authorList>
            <person name="Bowler C."/>
            <person name="Allen A.E."/>
            <person name="Badger J.H."/>
            <person name="Grimwood J."/>
            <person name="Jabbari K."/>
            <person name="Kuo A."/>
            <person name="Maheswari U."/>
            <person name="Martens C."/>
            <person name="Maumus F."/>
            <person name="Otillar R.P."/>
            <person name="Rayko E."/>
            <person name="Salamov A."/>
            <person name="Vandepoele K."/>
            <person name="Beszteri B."/>
            <person name="Gruber A."/>
            <person name="Heijde M."/>
            <person name="Katinka M."/>
            <person name="Mock T."/>
            <person name="Valentin K."/>
            <person name="Verret F."/>
            <person name="Berges J.A."/>
            <person name="Brownlee C."/>
            <person name="Cadoret J.P."/>
            <person name="Chiovitti A."/>
            <person name="Choi C.J."/>
            <person name="Coesel S."/>
            <person name="De Martino A."/>
            <person name="Detter J.C."/>
            <person name="Durkin C."/>
            <person name="Falciatore A."/>
            <person name="Fournet J."/>
            <person name="Haruta M."/>
            <person name="Huysman M.J."/>
            <person name="Jenkins B.D."/>
            <person name="Jiroutova K."/>
            <person name="Jorgensen R.E."/>
            <person name="Joubert Y."/>
            <person name="Kaplan A."/>
            <person name="Kroger N."/>
            <person name="Kroth P.G."/>
            <person name="La Roche J."/>
            <person name="Lindquist E."/>
            <person name="Lommer M."/>
            <person name="Martin-Jezequel V."/>
            <person name="Lopez P.J."/>
            <person name="Lucas S."/>
            <person name="Mangogna M."/>
            <person name="McGinnis K."/>
            <person name="Medlin L.K."/>
            <person name="Montsant A."/>
            <person name="Oudot-Le Secq M.P."/>
            <person name="Napoli C."/>
            <person name="Obornik M."/>
            <person name="Parker M.S."/>
            <person name="Petit J.L."/>
            <person name="Porcel B.M."/>
            <person name="Poulsen N."/>
            <person name="Robison M."/>
            <person name="Rychlewski L."/>
            <person name="Rynearson T.A."/>
            <person name="Schmutz J."/>
            <person name="Shapiro H."/>
            <person name="Siaut M."/>
            <person name="Stanley M."/>
            <person name="Sussman M.R."/>
            <person name="Taylor A.R."/>
            <person name="Vardi A."/>
            <person name="von Dassow P."/>
            <person name="Vyverman W."/>
            <person name="Willis A."/>
            <person name="Wyrwicz L.S."/>
            <person name="Rokhsar D.S."/>
            <person name="Weissenbach J."/>
            <person name="Armbrust E.V."/>
            <person name="Green B.R."/>
            <person name="Van de Peer Y."/>
            <person name="Grigoriev I.V."/>
        </authorList>
    </citation>
    <scope>NUCLEOTIDE SEQUENCE [LARGE SCALE GENOMIC DNA]</scope>
    <source>
        <strain evidence="18 19">CCAP 1055/1</strain>
    </source>
</reference>
<evidence type="ECO:0000256" key="7">
    <source>
        <dbReference type="ARBA" id="ARBA00023136"/>
    </source>
</evidence>
<name>B7G4U4_PHATC</name>
<evidence type="ECO:0000256" key="8">
    <source>
        <dbReference type="ARBA" id="ARBA00044637"/>
    </source>
</evidence>
<comment type="catalytic activity">
    <reaction evidence="12">
        <text>D-glucosamine(out) = D-glucosamine(in)</text>
        <dbReference type="Rhea" id="RHEA:78423"/>
        <dbReference type="ChEBI" id="CHEBI:58723"/>
    </reaction>
    <physiologicalReaction direction="left-to-right" evidence="12">
        <dbReference type="Rhea" id="RHEA:78424"/>
    </physiologicalReaction>
</comment>
<evidence type="ECO:0000256" key="15">
    <source>
        <dbReference type="RuleBase" id="RU003346"/>
    </source>
</evidence>
<dbReference type="eggNOG" id="KOG0254">
    <property type="taxonomic scope" value="Eukaryota"/>
</dbReference>
<dbReference type="InParanoid" id="B7G4U4"/>
<dbReference type="PROSITE" id="PS00217">
    <property type="entry name" value="SUGAR_TRANSPORT_2"/>
    <property type="match status" value="1"/>
</dbReference>
<keyword evidence="7 16" id="KW-0472">Membrane</keyword>
<feature type="transmembrane region" description="Helical" evidence="16">
    <location>
        <begin position="87"/>
        <end position="104"/>
    </location>
</feature>
<comment type="similarity">
    <text evidence="2 15">Belongs to the major facilitator superfamily. Sugar transporter (TC 2.A.1.1) family.</text>
</comment>
<feature type="transmembrane region" description="Helical" evidence="16">
    <location>
        <begin position="264"/>
        <end position="288"/>
    </location>
</feature>
<evidence type="ECO:0000256" key="5">
    <source>
        <dbReference type="ARBA" id="ARBA00022692"/>
    </source>
</evidence>
<dbReference type="InterPro" id="IPR050814">
    <property type="entry name" value="Myo-inositol_Transporter"/>
</dbReference>
<dbReference type="InterPro" id="IPR036259">
    <property type="entry name" value="MFS_trans_sf"/>
</dbReference>
<sequence>MESSENFPRNETILTRATIVFALCASLNSANLGYDIGVSTEAGRLIQDDLQLSRFEREMFTGSINFWAMFGAFFAHHFTDTYGRRSTFILAAVGFIVGVLLQSFSSTFDLLMLGRSFVGLGVGTGLAVDPLYIAEVTPPHHRGELVTWSEIANNVGLVLGFSTGFFLAWLPDGQEWRLMILLGAILPTVMIALVIFVIPESPRWLISRNRVDEATEILLQTYPPGSDVDLVVEEIKQAIIRERVAENSVGWMVLLHPTPAIQRMLLVGIGTAVSQQIVGIDAIQYYLLDVIDESGIESRQAQSAVLVILGIVKLSFVILGGKLFDTKGRRPLLFISLIGMAVSLALVSLAFWIDTAWSQGVIICGLGLYLAFFSVGVGPGAWLIPSEVFANCIRGKAMSVAAFWNRLGATIMASTFLSIANGVGWAGFFLLLSGASLLVLFFLYTYLPETKGRSLEDMSVYFAEITKDGFILEAEAALYKDDGDELELASSSLQHTLPPSSLAHRPFSEANANLHSEKDQLL</sequence>
<evidence type="ECO:0000313" key="19">
    <source>
        <dbReference type="Proteomes" id="UP000000759"/>
    </source>
</evidence>
<comment type="catalytic activity">
    <reaction evidence="11">
        <text>D-mannose(out) = D-mannose(in)</text>
        <dbReference type="Rhea" id="RHEA:78391"/>
        <dbReference type="ChEBI" id="CHEBI:4208"/>
    </reaction>
    <physiologicalReaction direction="left-to-right" evidence="11">
        <dbReference type="Rhea" id="RHEA:78392"/>
    </physiologicalReaction>
</comment>
<dbReference type="InterPro" id="IPR005828">
    <property type="entry name" value="MFS_sugar_transport-like"/>
</dbReference>
<dbReference type="InterPro" id="IPR020846">
    <property type="entry name" value="MFS_dom"/>
</dbReference>
<evidence type="ECO:0000256" key="6">
    <source>
        <dbReference type="ARBA" id="ARBA00022989"/>
    </source>
</evidence>
<dbReference type="Pfam" id="PF00083">
    <property type="entry name" value="Sugar_tr"/>
    <property type="match status" value="1"/>
</dbReference>
<evidence type="ECO:0000256" key="11">
    <source>
        <dbReference type="ARBA" id="ARBA00044662"/>
    </source>
</evidence>
<dbReference type="PROSITE" id="PS50850">
    <property type="entry name" value="MFS"/>
    <property type="match status" value="1"/>
</dbReference>
<feature type="transmembrane region" description="Helical" evidence="16">
    <location>
        <begin position="59"/>
        <end position="75"/>
    </location>
</feature>
<feature type="transmembrane region" description="Helical" evidence="16">
    <location>
        <begin position="332"/>
        <end position="353"/>
    </location>
</feature>
<dbReference type="InterPro" id="IPR005829">
    <property type="entry name" value="Sugar_transporter_CS"/>
</dbReference>
<dbReference type="PANTHER" id="PTHR48020:SF49">
    <property type="entry name" value="SUGAR TRANSPORTER"/>
    <property type="match status" value="1"/>
</dbReference>
<dbReference type="OMA" id="LQCTSFQ"/>
<evidence type="ECO:0000256" key="14">
    <source>
        <dbReference type="ARBA" id="ARBA00044780"/>
    </source>
</evidence>
<keyword evidence="6 16" id="KW-1133">Transmembrane helix</keyword>
<evidence type="ECO:0000256" key="4">
    <source>
        <dbReference type="ARBA" id="ARBA00022448"/>
    </source>
</evidence>
<dbReference type="Gene3D" id="1.20.1250.20">
    <property type="entry name" value="MFS general substrate transporter like domains"/>
    <property type="match status" value="1"/>
</dbReference>
<evidence type="ECO:0000256" key="2">
    <source>
        <dbReference type="ARBA" id="ARBA00010992"/>
    </source>
</evidence>
<organism evidence="18 19">
    <name type="scientific">Phaeodactylum tricornutum (strain CCAP 1055/1)</name>
    <dbReference type="NCBI Taxonomy" id="556484"/>
    <lineage>
        <taxon>Eukaryota</taxon>
        <taxon>Sar</taxon>
        <taxon>Stramenopiles</taxon>
        <taxon>Ochrophyta</taxon>
        <taxon>Bacillariophyta</taxon>
        <taxon>Bacillariophyceae</taxon>
        <taxon>Bacillariophycidae</taxon>
        <taxon>Naviculales</taxon>
        <taxon>Phaeodactylaceae</taxon>
        <taxon>Phaeodactylum</taxon>
    </lineage>
</organism>
<reference evidence="19" key="2">
    <citation type="submission" date="2008-08" db="EMBL/GenBank/DDBJ databases">
        <authorList>
            <consortium name="Diatom Consortium"/>
            <person name="Grigoriev I."/>
            <person name="Grimwood J."/>
            <person name="Kuo A."/>
            <person name="Otillar R.P."/>
            <person name="Salamov A."/>
            <person name="Detter J.C."/>
            <person name="Lindquist E."/>
            <person name="Shapiro H."/>
            <person name="Lucas S."/>
            <person name="Glavina del Rio T."/>
            <person name="Pitluck S."/>
            <person name="Rokhsar D."/>
            <person name="Bowler C."/>
        </authorList>
    </citation>
    <scope>GENOME REANNOTATION</scope>
    <source>
        <strain evidence="19">CCAP 1055/1</strain>
    </source>
</reference>
<keyword evidence="19" id="KW-1185">Reference proteome</keyword>
<evidence type="ECO:0000259" key="17">
    <source>
        <dbReference type="PROSITE" id="PS50850"/>
    </source>
</evidence>
<dbReference type="Proteomes" id="UP000000759">
    <property type="component" value="Chromosome 14"/>
</dbReference>
<comment type="catalytic activity">
    <reaction evidence="9">
        <text>D-glucose(out) = D-glucose(in)</text>
        <dbReference type="Rhea" id="RHEA:60376"/>
        <dbReference type="ChEBI" id="CHEBI:4167"/>
    </reaction>
    <physiologicalReaction direction="left-to-right" evidence="9">
        <dbReference type="Rhea" id="RHEA:60377"/>
    </physiologicalReaction>
</comment>
<feature type="transmembrane region" description="Helical" evidence="16">
    <location>
        <begin position="176"/>
        <end position="198"/>
    </location>
</feature>
<dbReference type="PaxDb" id="2850-Phatr47769"/>
<evidence type="ECO:0000256" key="10">
    <source>
        <dbReference type="ARBA" id="ARBA00044656"/>
    </source>
</evidence>
<evidence type="ECO:0000256" key="12">
    <source>
        <dbReference type="ARBA" id="ARBA00044668"/>
    </source>
</evidence>